<feature type="transmembrane region" description="Helical" evidence="2">
    <location>
        <begin position="141"/>
        <end position="161"/>
    </location>
</feature>
<keyword evidence="5" id="KW-1185">Reference proteome</keyword>
<dbReference type="InterPro" id="IPR050327">
    <property type="entry name" value="Proton-linked_MCT"/>
</dbReference>
<feature type="transmembrane region" description="Helical" evidence="2">
    <location>
        <begin position="108"/>
        <end position="134"/>
    </location>
</feature>
<accession>A0AAV2IGD2</accession>
<feature type="transmembrane region" description="Helical" evidence="2">
    <location>
        <begin position="83"/>
        <end position="102"/>
    </location>
</feature>
<feature type="domain" description="Major facilitator superfamily (MFS) profile" evidence="3">
    <location>
        <begin position="494"/>
        <end position="682"/>
    </location>
</feature>
<name>A0AAV2IGD2_LYMST</name>
<sequence length="682" mass="74536">MAAAAEVYIPDGGWGWVIVTCSFLIHMFVVGTMYALSVLYVAWLDHFDSGKGATSWIISLAVAVMFGIGPIPGALSKRIGNRAVVVIGSLVMCLGFFISYFAMSVHVLVVTIGIIAGTGAGCCYLPSVSMVAMYFTTKRSIAMGISASGLGAGAFFMAPFLNWLVDYYGWRGCMLILAGISLNMCVLGALMRPLEKAPRFRNCRMIKDTDVISIQVSPSPSRKSFSLGNCGMSAASLEKCEEKCEDVCRDRQVNSLIRACRRPNTHVYNPLPASDLDPGVRPVAYNFPAHPVVVQRSDVQYKKSDKEELALTSDPFVITMKTQSLDRYKQLSQSEDTKPQAYFHNHNILNLDRRLLPSKPKGGSLEILNSYEFASIHSKKPFKSETELRYKELPGAPVATNHLHSLTDLQLMFSSSLGSLAFMDVALLGTSKNSLYTRTTGGSPLPHIVPASMTSLTKDTDDDVNGDNDIQRQSYCSKLVASLETYLRLLHNPTFLLFGISNFLTNLSFFMPVLYMVDRALDSGIKKDEAAMLISLYGAGNIFGKLFFGWLADRGLVDRLFYYIACLTVCGVSTCVSPACGSSHELHSVYAFVFGCFIGAYVTLVPIVTVDLMGLSVVAEAFGLLLSFMGIATAFGTPVAGWIFDWTGSYTASFILHGVFILVSAFMLIPLLVLKRSQNKPQ</sequence>
<dbReference type="Pfam" id="PF07690">
    <property type="entry name" value="MFS_1"/>
    <property type="match status" value="2"/>
</dbReference>
<gene>
    <name evidence="4" type="ORF">GSLYS_00018773001</name>
</gene>
<feature type="transmembrane region" description="Helical" evidence="2">
    <location>
        <begin position="53"/>
        <end position="71"/>
    </location>
</feature>
<feature type="transmembrane region" description="Helical" evidence="2">
    <location>
        <begin position="622"/>
        <end position="644"/>
    </location>
</feature>
<dbReference type="InterPro" id="IPR036259">
    <property type="entry name" value="MFS_trans_sf"/>
</dbReference>
<dbReference type="InterPro" id="IPR020846">
    <property type="entry name" value="MFS_dom"/>
</dbReference>
<keyword evidence="2" id="KW-1133">Transmembrane helix</keyword>
<dbReference type="EMBL" id="CAXITT010000695">
    <property type="protein sequence ID" value="CAL1545290.1"/>
    <property type="molecule type" value="Genomic_DNA"/>
</dbReference>
<protein>
    <recommendedName>
        <fullName evidence="3">Major facilitator superfamily (MFS) profile domain-containing protein</fullName>
    </recommendedName>
</protein>
<comment type="caution">
    <text evidence="4">The sequence shown here is derived from an EMBL/GenBank/DDBJ whole genome shotgun (WGS) entry which is preliminary data.</text>
</comment>
<dbReference type="Proteomes" id="UP001497497">
    <property type="component" value="Unassembled WGS sequence"/>
</dbReference>
<dbReference type="GO" id="GO:0016020">
    <property type="term" value="C:membrane"/>
    <property type="evidence" value="ECO:0007669"/>
    <property type="project" value="UniProtKB-SubCell"/>
</dbReference>
<organism evidence="4 5">
    <name type="scientific">Lymnaea stagnalis</name>
    <name type="common">Great pond snail</name>
    <name type="synonym">Helix stagnalis</name>
    <dbReference type="NCBI Taxonomy" id="6523"/>
    <lineage>
        <taxon>Eukaryota</taxon>
        <taxon>Metazoa</taxon>
        <taxon>Spiralia</taxon>
        <taxon>Lophotrochozoa</taxon>
        <taxon>Mollusca</taxon>
        <taxon>Gastropoda</taxon>
        <taxon>Heterobranchia</taxon>
        <taxon>Euthyneura</taxon>
        <taxon>Panpulmonata</taxon>
        <taxon>Hygrophila</taxon>
        <taxon>Lymnaeoidea</taxon>
        <taxon>Lymnaeidae</taxon>
        <taxon>Lymnaea</taxon>
    </lineage>
</organism>
<reference evidence="4 5" key="1">
    <citation type="submission" date="2024-04" db="EMBL/GenBank/DDBJ databases">
        <authorList>
            <consortium name="Genoscope - CEA"/>
            <person name="William W."/>
        </authorList>
    </citation>
    <scope>NUCLEOTIDE SEQUENCE [LARGE SCALE GENOMIC DNA]</scope>
</reference>
<dbReference type="SUPFAM" id="SSF103473">
    <property type="entry name" value="MFS general substrate transporter"/>
    <property type="match status" value="1"/>
</dbReference>
<feature type="transmembrane region" description="Helical" evidence="2">
    <location>
        <begin position="495"/>
        <end position="517"/>
    </location>
</feature>
<feature type="transmembrane region" description="Helical" evidence="2">
    <location>
        <begin position="650"/>
        <end position="674"/>
    </location>
</feature>
<dbReference type="GO" id="GO:0008028">
    <property type="term" value="F:monocarboxylic acid transmembrane transporter activity"/>
    <property type="evidence" value="ECO:0007669"/>
    <property type="project" value="TreeGrafter"/>
</dbReference>
<dbReference type="Gene3D" id="1.20.1250.20">
    <property type="entry name" value="MFS general substrate transporter like domains"/>
    <property type="match status" value="2"/>
</dbReference>
<keyword evidence="2" id="KW-0812">Transmembrane</keyword>
<dbReference type="PANTHER" id="PTHR11360:SF284">
    <property type="entry name" value="EG:103B4.3 PROTEIN-RELATED"/>
    <property type="match status" value="1"/>
</dbReference>
<dbReference type="InterPro" id="IPR011701">
    <property type="entry name" value="MFS"/>
</dbReference>
<evidence type="ECO:0000259" key="3">
    <source>
        <dbReference type="PROSITE" id="PS50850"/>
    </source>
</evidence>
<proteinExistence type="predicted"/>
<dbReference type="PANTHER" id="PTHR11360">
    <property type="entry name" value="MONOCARBOXYLATE TRANSPORTER"/>
    <property type="match status" value="1"/>
</dbReference>
<feature type="transmembrane region" description="Helical" evidence="2">
    <location>
        <begin position="560"/>
        <end position="579"/>
    </location>
</feature>
<evidence type="ECO:0000256" key="2">
    <source>
        <dbReference type="SAM" id="Phobius"/>
    </source>
</evidence>
<feature type="transmembrane region" description="Helical" evidence="2">
    <location>
        <begin position="167"/>
        <end position="191"/>
    </location>
</feature>
<dbReference type="AlphaFoldDB" id="A0AAV2IGD2"/>
<feature type="transmembrane region" description="Helical" evidence="2">
    <location>
        <begin position="12"/>
        <end position="41"/>
    </location>
</feature>
<dbReference type="PROSITE" id="PS50850">
    <property type="entry name" value="MFS"/>
    <property type="match status" value="1"/>
</dbReference>
<feature type="transmembrane region" description="Helical" evidence="2">
    <location>
        <begin position="591"/>
        <end position="610"/>
    </location>
</feature>
<evidence type="ECO:0000313" key="5">
    <source>
        <dbReference type="Proteomes" id="UP001497497"/>
    </source>
</evidence>
<evidence type="ECO:0000313" key="4">
    <source>
        <dbReference type="EMBL" id="CAL1545290.1"/>
    </source>
</evidence>
<evidence type="ECO:0000256" key="1">
    <source>
        <dbReference type="ARBA" id="ARBA00004141"/>
    </source>
</evidence>
<keyword evidence="2" id="KW-0472">Membrane</keyword>
<comment type="subcellular location">
    <subcellularLocation>
        <location evidence="1">Membrane</location>
        <topology evidence="1">Multi-pass membrane protein</topology>
    </subcellularLocation>
</comment>
<feature type="transmembrane region" description="Helical" evidence="2">
    <location>
        <begin position="529"/>
        <end position="548"/>
    </location>
</feature>